<dbReference type="STRING" id="1301098.PKB_1990"/>
<dbReference type="eggNOG" id="COG3666">
    <property type="taxonomic scope" value="Bacteria"/>
</dbReference>
<keyword evidence="3" id="KW-1185">Reference proteome</keyword>
<feature type="domain" description="Transposase InsH N-terminal" evidence="1">
    <location>
        <begin position="18"/>
        <end position="111"/>
    </location>
</feature>
<dbReference type="PATRIC" id="fig|1301098.3.peg.1977"/>
<evidence type="ECO:0000259" key="1">
    <source>
        <dbReference type="Pfam" id="PF05598"/>
    </source>
</evidence>
<dbReference type="InterPro" id="IPR008490">
    <property type="entry name" value="Transposase_InsH_N"/>
</dbReference>
<proteinExistence type="predicted"/>
<reference evidence="2 3" key="1">
    <citation type="submission" date="2013-03" db="EMBL/GenBank/DDBJ databases">
        <authorList>
            <person name="Linke B."/>
        </authorList>
    </citation>
    <scope>NUCLEOTIDE SEQUENCE [LARGE SCALE GENOMIC DNA]</scope>
    <source>
        <strain evidence="2 3">B13</strain>
    </source>
</reference>
<accession>A0A024HFQ9</accession>
<dbReference type="Proteomes" id="UP000025241">
    <property type="component" value="Chromosome I"/>
</dbReference>
<gene>
    <name evidence="2" type="ORF">PKB_1990</name>
</gene>
<protein>
    <submittedName>
        <fullName evidence="2">ISPpu20 transposase</fullName>
    </submittedName>
</protein>
<reference evidence="2 3" key="2">
    <citation type="submission" date="2014-05" db="EMBL/GenBank/DDBJ databases">
        <title>Genome sequence of the 3-chlorobenzoate degrading bacterium Pseudomonas knackmussii B13 shows multiple evidence for horizontal gene transfer.</title>
        <authorList>
            <person name="Miyazaki R."/>
            <person name="Bertelli C."/>
            <person name="Falquet L."/>
            <person name="Robinson-Rechavi M."/>
            <person name="Gharib W."/>
            <person name="Roy S."/>
            <person name="Van der Meer J.R."/>
        </authorList>
    </citation>
    <scope>NUCLEOTIDE SEQUENCE [LARGE SCALE GENOMIC DNA]</scope>
    <source>
        <strain evidence="2 3">B13</strain>
    </source>
</reference>
<dbReference type="EMBL" id="HG322950">
    <property type="protein sequence ID" value="CDF83337.1"/>
    <property type="molecule type" value="Genomic_DNA"/>
</dbReference>
<dbReference type="PANTHER" id="PTHR33408">
    <property type="entry name" value="TRANSPOSASE"/>
    <property type="match status" value="1"/>
</dbReference>
<evidence type="ECO:0000313" key="2">
    <source>
        <dbReference type="EMBL" id="CDF83337.1"/>
    </source>
</evidence>
<organism evidence="2 3">
    <name type="scientific">Pseudomonas knackmussii (strain DSM 6978 / CCUG 54928 / LMG 23759 / B13)</name>
    <dbReference type="NCBI Taxonomy" id="1301098"/>
    <lineage>
        <taxon>Bacteria</taxon>
        <taxon>Pseudomonadati</taxon>
        <taxon>Pseudomonadota</taxon>
        <taxon>Gammaproteobacteria</taxon>
        <taxon>Pseudomonadales</taxon>
        <taxon>Pseudomonadaceae</taxon>
        <taxon>Pseudomonas</taxon>
    </lineage>
</organism>
<dbReference type="AlphaFoldDB" id="A0A024HFQ9"/>
<sequence length="161" mass="18268">MGYIRGEGRDQGSLFPVSLDELVPEEHLVRVIEAYVARLDLQRLGFSKAQASKVGRPAYDPADLLKLYLYGYFQRIRSSRRLEAECQRNVEVMWLLGRLAPDFKTIADFRKDNGAAFQASCRAVLPPDRVARWSVGGHRWQQIPGVRGCGHHGVCTAEPWR</sequence>
<dbReference type="PANTHER" id="PTHR33408:SF2">
    <property type="entry name" value="TRANSPOSASE DDE DOMAIN-CONTAINING PROTEIN"/>
    <property type="match status" value="1"/>
</dbReference>
<evidence type="ECO:0000313" key="3">
    <source>
        <dbReference type="Proteomes" id="UP000025241"/>
    </source>
</evidence>
<dbReference type="KEGG" id="pkc:PKB_1990"/>
<name>A0A024HFQ9_PSEKB</name>
<dbReference type="HOGENOM" id="CLU_021293_9_2_6"/>
<dbReference type="Pfam" id="PF05598">
    <property type="entry name" value="DUF772"/>
    <property type="match status" value="1"/>
</dbReference>